<organism evidence="3 4">
    <name type="scientific">Cinara cedri</name>
    <dbReference type="NCBI Taxonomy" id="506608"/>
    <lineage>
        <taxon>Eukaryota</taxon>
        <taxon>Metazoa</taxon>
        <taxon>Ecdysozoa</taxon>
        <taxon>Arthropoda</taxon>
        <taxon>Hexapoda</taxon>
        <taxon>Insecta</taxon>
        <taxon>Pterygota</taxon>
        <taxon>Neoptera</taxon>
        <taxon>Paraneoptera</taxon>
        <taxon>Hemiptera</taxon>
        <taxon>Sternorrhyncha</taxon>
        <taxon>Aphidomorpha</taxon>
        <taxon>Aphidoidea</taxon>
        <taxon>Aphididae</taxon>
        <taxon>Lachninae</taxon>
        <taxon>Cinara</taxon>
    </lineage>
</organism>
<sequence>MTIPRLIRRRSVVVSVLSGSLILAQILCLSKVRSSPGGVPARNKAALTVTVCSGTQSAGGLHSADGSDATEATALSAGQRTDGGDDDAGGGDNYSGVTVLIDYMTSDNDDEPVSSSGSVRPSPVPGTCRSGVPATTVAKGILVHCNNKKSANTNRVSFDVTSSSSASSSSTASTPSSTPSPPVYRARKNGDRSRQQTPDDGQRAPLPLPSKQPPDFLSPATHRPPPPPPPSYSARDSRQITGFGIKSYLHEFYDDPAEDHFQSLQDDDFKYHVEPEIRWHGHCSGVYAVLGLTAVAIGAAMMAVGHLIPAKKTVVGQSADAEVVDRWAVSFNENLALCRCVGSAVFAVGVVFTVVRFWISVIRSHGDDDELPLVTEKKLADAAADDGRKSSRLPLSIELQRELHTVRIPITGSVENVQPEPGAIRLQFGDIS</sequence>
<dbReference type="GO" id="GO:0030133">
    <property type="term" value="C:transport vesicle"/>
    <property type="evidence" value="ECO:0007669"/>
    <property type="project" value="InterPro"/>
</dbReference>
<reference evidence="3 4" key="1">
    <citation type="submission" date="2019-08" db="EMBL/GenBank/DDBJ databases">
        <authorList>
            <person name="Alioto T."/>
            <person name="Alioto T."/>
            <person name="Gomez Garrido J."/>
        </authorList>
    </citation>
    <scope>NUCLEOTIDE SEQUENCE [LARGE SCALE GENOMIC DNA]</scope>
</reference>
<accession>A0A5E4LXT0</accession>
<feature type="region of interest" description="Disordered" evidence="1">
    <location>
        <begin position="160"/>
        <end position="237"/>
    </location>
</feature>
<dbReference type="GO" id="GO:0043025">
    <property type="term" value="C:neuronal cell body"/>
    <property type="evidence" value="ECO:0007669"/>
    <property type="project" value="TreeGrafter"/>
</dbReference>
<feature type="compositionally biased region" description="Pro residues" evidence="1">
    <location>
        <begin position="222"/>
        <end position="231"/>
    </location>
</feature>
<evidence type="ECO:0000313" key="4">
    <source>
        <dbReference type="Proteomes" id="UP000325440"/>
    </source>
</evidence>
<feature type="transmembrane region" description="Helical" evidence="2">
    <location>
        <begin position="336"/>
        <end position="359"/>
    </location>
</feature>
<feature type="region of interest" description="Disordered" evidence="1">
    <location>
        <begin position="60"/>
        <end position="92"/>
    </location>
</feature>
<protein>
    <submittedName>
        <fullName evidence="3">Uncharacterized protein</fullName>
    </submittedName>
</protein>
<evidence type="ECO:0000313" key="3">
    <source>
        <dbReference type="EMBL" id="VVC24510.1"/>
    </source>
</evidence>
<name>A0A5E4LXT0_9HEMI</name>
<dbReference type="PANTHER" id="PTHR14796">
    <property type="entry name" value="NEURENSIN 1-RELATED"/>
    <property type="match status" value="1"/>
</dbReference>
<dbReference type="Proteomes" id="UP000325440">
    <property type="component" value="Unassembled WGS sequence"/>
</dbReference>
<evidence type="ECO:0000256" key="1">
    <source>
        <dbReference type="SAM" id="MobiDB-lite"/>
    </source>
</evidence>
<dbReference type="PANTHER" id="PTHR14796:SF3">
    <property type="entry name" value="NEURENSIN 1-LIKE-RELATED"/>
    <property type="match status" value="1"/>
</dbReference>
<keyword evidence="2" id="KW-1133">Transmembrane helix</keyword>
<feature type="compositionally biased region" description="Low complexity" evidence="1">
    <location>
        <begin position="161"/>
        <end position="177"/>
    </location>
</feature>
<dbReference type="GO" id="GO:0043005">
    <property type="term" value="C:neuron projection"/>
    <property type="evidence" value="ECO:0007669"/>
    <property type="project" value="TreeGrafter"/>
</dbReference>
<dbReference type="EMBL" id="CABPRJ010000003">
    <property type="protein sequence ID" value="VVC24510.1"/>
    <property type="molecule type" value="Genomic_DNA"/>
</dbReference>
<dbReference type="GO" id="GO:0007399">
    <property type="term" value="P:nervous system development"/>
    <property type="evidence" value="ECO:0007669"/>
    <property type="project" value="TreeGrafter"/>
</dbReference>
<keyword evidence="2" id="KW-0472">Membrane</keyword>
<feature type="region of interest" description="Disordered" evidence="1">
    <location>
        <begin position="106"/>
        <end position="131"/>
    </location>
</feature>
<evidence type="ECO:0000256" key="2">
    <source>
        <dbReference type="SAM" id="Phobius"/>
    </source>
</evidence>
<dbReference type="AlphaFoldDB" id="A0A5E4LXT0"/>
<dbReference type="Pfam" id="PF14927">
    <property type="entry name" value="Neurensin"/>
    <property type="match status" value="1"/>
</dbReference>
<feature type="transmembrane region" description="Helical" evidence="2">
    <location>
        <begin position="285"/>
        <end position="308"/>
    </location>
</feature>
<keyword evidence="2" id="KW-0812">Transmembrane</keyword>
<keyword evidence="4" id="KW-1185">Reference proteome</keyword>
<gene>
    <name evidence="3" type="ORF">CINCED_3A007659</name>
</gene>
<dbReference type="OrthoDB" id="5979667at2759"/>
<dbReference type="InterPro" id="IPR024883">
    <property type="entry name" value="Neurensin"/>
</dbReference>
<proteinExistence type="predicted"/>